<dbReference type="EMBL" id="UGUA01000002">
    <property type="protein sequence ID" value="SUC36111.1"/>
    <property type="molecule type" value="Genomic_DNA"/>
</dbReference>
<dbReference type="NCBIfam" id="NF008109">
    <property type="entry name" value="PRK10856.1"/>
    <property type="match status" value="1"/>
</dbReference>
<reference evidence="4 5" key="1">
    <citation type="submission" date="2018-06" db="EMBL/GenBank/DDBJ databases">
        <authorList>
            <consortium name="Pathogen Informatics"/>
            <person name="Doyle S."/>
        </authorList>
    </citation>
    <scope>NUCLEOTIDE SEQUENCE [LARGE SCALE GENOMIC DNA]</scope>
    <source>
        <strain evidence="4 5">NCTC12026</strain>
    </source>
</reference>
<organism evidence="4 5">
    <name type="scientific">Providencia rustigianii</name>
    <dbReference type="NCBI Taxonomy" id="158850"/>
    <lineage>
        <taxon>Bacteria</taxon>
        <taxon>Pseudomonadati</taxon>
        <taxon>Pseudomonadota</taxon>
        <taxon>Gammaproteobacteria</taxon>
        <taxon>Enterobacterales</taxon>
        <taxon>Morganellaceae</taxon>
        <taxon>Providencia</taxon>
    </lineage>
</organism>
<evidence type="ECO:0000313" key="5">
    <source>
        <dbReference type="Proteomes" id="UP000255129"/>
    </source>
</evidence>
<protein>
    <submittedName>
        <fullName evidence="4">Cytoskeleton protein rodZ</fullName>
    </submittedName>
</protein>
<evidence type="ECO:0000259" key="3">
    <source>
        <dbReference type="PROSITE" id="PS50943"/>
    </source>
</evidence>
<accession>A0A379G5D7</accession>
<dbReference type="OrthoDB" id="9790252at2"/>
<dbReference type="InterPro" id="IPR025194">
    <property type="entry name" value="RodZ-like_C"/>
</dbReference>
<dbReference type="PANTHER" id="PTHR34475">
    <property type="match status" value="1"/>
</dbReference>
<feature type="domain" description="HTH cro/C1-type" evidence="3">
    <location>
        <begin position="18"/>
        <end position="49"/>
    </location>
</feature>
<feature type="region of interest" description="Disordered" evidence="1">
    <location>
        <begin position="217"/>
        <end position="239"/>
    </location>
</feature>
<proteinExistence type="predicted"/>
<dbReference type="PANTHER" id="PTHR34475:SF1">
    <property type="entry name" value="CYTOSKELETON PROTEIN RODZ"/>
    <property type="match status" value="1"/>
</dbReference>
<dbReference type="SUPFAM" id="SSF47413">
    <property type="entry name" value="lambda repressor-like DNA-binding domains"/>
    <property type="match status" value="1"/>
</dbReference>
<dbReference type="CDD" id="cd00093">
    <property type="entry name" value="HTH_XRE"/>
    <property type="match status" value="1"/>
</dbReference>
<dbReference type="Pfam" id="PF13413">
    <property type="entry name" value="HTH_25"/>
    <property type="match status" value="1"/>
</dbReference>
<keyword evidence="2" id="KW-1133">Transmembrane helix</keyword>
<dbReference type="Pfam" id="PF13464">
    <property type="entry name" value="RodZ_C"/>
    <property type="match status" value="1"/>
</dbReference>
<dbReference type="GO" id="GO:0003677">
    <property type="term" value="F:DNA binding"/>
    <property type="evidence" value="ECO:0007669"/>
    <property type="project" value="InterPro"/>
</dbReference>
<name>A0A379G5D7_9GAMM</name>
<dbReference type="InterPro" id="IPR010982">
    <property type="entry name" value="Lambda_DNA-bd_dom_sf"/>
</dbReference>
<dbReference type="InterPro" id="IPR050400">
    <property type="entry name" value="Bact_Cytoskel_RodZ"/>
</dbReference>
<feature type="compositionally biased region" description="Polar residues" evidence="1">
    <location>
        <begin position="218"/>
        <end position="239"/>
    </location>
</feature>
<feature type="transmembrane region" description="Helical" evidence="2">
    <location>
        <begin position="111"/>
        <end position="132"/>
    </location>
</feature>
<dbReference type="PROSITE" id="PS50943">
    <property type="entry name" value="HTH_CROC1"/>
    <property type="match status" value="1"/>
</dbReference>
<evidence type="ECO:0000313" key="4">
    <source>
        <dbReference type="EMBL" id="SUC36111.1"/>
    </source>
</evidence>
<gene>
    <name evidence="4" type="primary">rodZ</name>
    <name evidence="4" type="ORF">NCTC12026_02525</name>
</gene>
<dbReference type="InterPro" id="IPR001387">
    <property type="entry name" value="Cro/C1-type_HTH"/>
</dbReference>
<evidence type="ECO:0000256" key="2">
    <source>
        <dbReference type="SAM" id="Phobius"/>
    </source>
</evidence>
<dbReference type="AlphaFoldDB" id="A0A379G5D7"/>
<dbReference type="SMART" id="SM00530">
    <property type="entry name" value="HTH_XRE"/>
    <property type="match status" value="1"/>
</dbReference>
<dbReference type="Proteomes" id="UP000255129">
    <property type="component" value="Unassembled WGS sequence"/>
</dbReference>
<keyword evidence="2" id="KW-0812">Transmembrane</keyword>
<dbReference type="Gene3D" id="1.10.260.40">
    <property type="entry name" value="lambda repressor-like DNA-binding domains"/>
    <property type="match status" value="1"/>
</dbReference>
<evidence type="ECO:0000256" key="1">
    <source>
        <dbReference type="SAM" id="MobiDB-lite"/>
    </source>
</evidence>
<sequence>MTIENNTEQTSITVGQVLSQARERKGLTQEMVAERLCLKVSTVKEIEQDIHPAGVEPTFLRGYIRLYARMVGLPESEISVFLKTDAPAQVSNVSPMQSYSLGKKRKKREGWLMKITWLIVIILIAMVGIWWWQDHNAQKKDFITMATENDLILSQQDNSSQPVAPTNPAMIAPLATENGAVQTSSVTGELPVLSDNQETPIAGNADAQAVRTIPLPNAPQTASSVDRAQANASTESTDMPAANTTGLVLNFSGQCWLEIRDANNKVLFSGMKNGGDKLELDGSQPYRLNIGAPANVAVQFQGKDVDLSRFIKAKRSAKFTLPEA</sequence>
<keyword evidence="2" id="KW-0472">Membrane</keyword>
<dbReference type="RefSeq" id="WP_006814687.1">
    <property type="nucleotide sequence ID" value="NZ_CABLCG010000051.1"/>
</dbReference>